<keyword evidence="2" id="KW-0812">Transmembrane</keyword>
<organism evidence="4 5">
    <name type="scientific">Alpinimonas psychrophila</name>
    <dbReference type="NCBI Taxonomy" id="748908"/>
    <lineage>
        <taxon>Bacteria</taxon>
        <taxon>Bacillati</taxon>
        <taxon>Actinomycetota</taxon>
        <taxon>Actinomycetes</taxon>
        <taxon>Micrococcales</taxon>
        <taxon>Microbacteriaceae</taxon>
        <taxon>Alpinimonas</taxon>
    </lineage>
</organism>
<feature type="region of interest" description="Disordered" evidence="1">
    <location>
        <begin position="33"/>
        <end position="60"/>
    </location>
</feature>
<dbReference type="EMBL" id="JACGWU010000001">
    <property type="protein sequence ID" value="MBA8828518.1"/>
    <property type="molecule type" value="Genomic_DNA"/>
</dbReference>
<keyword evidence="2" id="KW-0472">Membrane</keyword>
<dbReference type="AlphaFoldDB" id="A0A7W3JSN5"/>
<gene>
    <name evidence="4" type="ORF">FB555_000589</name>
</gene>
<feature type="transmembrane region" description="Helical" evidence="2">
    <location>
        <begin position="6"/>
        <end position="23"/>
    </location>
</feature>
<evidence type="ECO:0000259" key="3">
    <source>
        <dbReference type="Pfam" id="PF25362"/>
    </source>
</evidence>
<name>A0A7W3JSN5_9MICO</name>
<reference evidence="4 5" key="1">
    <citation type="submission" date="2020-07" db="EMBL/GenBank/DDBJ databases">
        <title>Sequencing the genomes of 1000 actinobacteria strains.</title>
        <authorList>
            <person name="Klenk H.-P."/>
        </authorList>
    </citation>
    <scope>NUCLEOTIDE SEQUENCE [LARGE SCALE GENOMIC DNA]</scope>
    <source>
        <strain evidence="4 5">DSM 23737</strain>
    </source>
</reference>
<evidence type="ECO:0000256" key="1">
    <source>
        <dbReference type="SAM" id="MobiDB-lite"/>
    </source>
</evidence>
<feature type="domain" description="PH" evidence="3">
    <location>
        <begin position="65"/>
        <end position="173"/>
    </location>
</feature>
<dbReference type="Pfam" id="PF25362">
    <property type="entry name" value="bPH_11"/>
    <property type="match status" value="1"/>
</dbReference>
<comment type="caution">
    <text evidence="4">The sequence shown here is derived from an EMBL/GenBank/DDBJ whole genome shotgun (WGS) entry which is preliminary data.</text>
</comment>
<evidence type="ECO:0000256" key="2">
    <source>
        <dbReference type="SAM" id="Phobius"/>
    </source>
</evidence>
<proteinExistence type="predicted"/>
<dbReference type="RefSeq" id="WP_182483922.1">
    <property type="nucleotide sequence ID" value="NZ_JACGWU010000001.1"/>
</dbReference>
<dbReference type="Proteomes" id="UP000524237">
    <property type="component" value="Unassembled WGS sequence"/>
</dbReference>
<sequence length="197" mass="21004">MDRYSIGAIIVGALVALAWWGMYRSWKRRSATSATMTTTTTRTGQSLAGTAITGSPMPGSPLPGNGDTLEFRVLYVATTPTEEPLTRLNLPGLGFRAKATVRVLHDLIEIAPAGEYPTTIGAASFLGVRSARVTIDRVVENDGLTAVDWVATNSTSGERSLVTSYFRIPNTRLRASLEATLEAFGAAHTTTVKEVAS</sequence>
<protein>
    <recommendedName>
        <fullName evidence="3">PH domain-containing protein</fullName>
    </recommendedName>
</protein>
<evidence type="ECO:0000313" key="4">
    <source>
        <dbReference type="EMBL" id="MBA8828518.1"/>
    </source>
</evidence>
<accession>A0A7W3JSN5</accession>
<dbReference type="InterPro" id="IPR057446">
    <property type="entry name" value="PH_bac"/>
</dbReference>
<evidence type="ECO:0000313" key="5">
    <source>
        <dbReference type="Proteomes" id="UP000524237"/>
    </source>
</evidence>
<keyword evidence="5" id="KW-1185">Reference proteome</keyword>
<keyword evidence="2" id="KW-1133">Transmembrane helix</keyword>
<feature type="compositionally biased region" description="Low complexity" evidence="1">
    <location>
        <begin position="33"/>
        <end position="50"/>
    </location>
</feature>